<comment type="caution">
    <text evidence="7">The sequence shown here is derived from an EMBL/GenBank/DDBJ whole genome shotgun (WGS) entry which is preliminary data.</text>
</comment>
<dbReference type="Gene3D" id="1.10.10.10">
    <property type="entry name" value="Winged helix-like DNA-binding domain superfamily/Winged helix DNA-binding domain"/>
    <property type="match status" value="1"/>
</dbReference>
<gene>
    <name evidence="7" type="ORF">J2I48_09575</name>
</gene>
<protein>
    <submittedName>
        <fullName evidence="7">RNA polymerase sigma-70 factor</fullName>
    </submittedName>
</protein>
<evidence type="ECO:0000256" key="2">
    <source>
        <dbReference type="ARBA" id="ARBA00023015"/>
    </source>
</evidence>
<dbReference type="PANTHER" id="PTHR43133:SF46">
    <property type="entry name" value="RNA POLYMERASE SIGMA-70 FACTOR ECF SUBFAMILY"/>
    <property type="match status" value="1"/>
</dbReference>
<reference evidence="7 8" key="1">
    <citation type="submission" date="2021-03" db="EMBL/GenBank/DDBJ databases">
        <title>Fibrella sp. HMF5036 genome sequencing and assembly.</title>
        <authorList>
            <person name="Kang H."/>
            <person name="Kim H."/>
            <person name="Bae S."/>
            <person name="Joh K."/>
        </authorList>
    </citation>
    <scope>NUCLEOTIDE SEQUENCE [LARGE SCALE GENOMIC DNA]</scope>
    <source>
        <strain evidence="7 8">HMF5036</strain>
    </source>
</reference>
<dbReference type="Proteomes" id="UP000664795">
    <property type="component" value="Unassembled WGS sequence"/>
</dbReference>
<dbReference type="SUPFAM" id="SSF88946">
    <property type="entry name" value="Sigma2 domain of RNA polymerase sigma factors"/>
    <property type="match status" value="1"/>
</dbReference>
<dbReference type="InterPro" id="IPR039425">
    <property type="entry name" value="RNA_pol_sigma-70-like"/>
</dbReference>
<dbReference type="InterPro" id="IPR036388">
    <property type="entry name" value="WH-like_DNA-bd_sf"/>
</dbReference>
<dbReference type="Gene3D" id="1.10.1740.10">
    <property type="match status" value="1"/>
</dbReference>
<evidence type="ECO:0000259" key="5">
    <source>
        <dbReference type="Pfam" id="PF04542"/>
    </source>
</evidence>
<feature type="domain" description="RNA polymerase sigma-70 region 2" evidence="5">
    <location>
        <begin position="44"/>
        <end position="110"/>
    </location>
</feature>
<dbReference type="InterPro" id="IPR013249">
    <property type="entry name" value="RNA_pol_sigma70_r4_t2"/>
</dbReference>
<dbReference type="NCBIfam" id="TIGR02937">
    <property type="entry name" value="sigma70-ECF"/>
    <property type="match status" value="1"/>
</dbReference>
<comment type="similarity">
    <text evidence="1">Belongs to the sigma-70 factor family. ECF subfamily.</text>
</comment>
<dbReference type="AlphaFoldDB" id="A0A939G4W2"/>
<evidence type="ECO:0000256" key="1">
    <source>
        <dbReference type="ARBA" id="ARBA00010641"/>
    </source>
</evidence>
<evidence type="ECO:0000256" key="3">
    <source>
        <dbReference type="ARBA" id="ARBA00023082"/>
    </source>
</evidence>
<name>A0A939G4W2_9BACT</name>
<dbReference type="PANTHER" id="PTHR43133">
    <property type="entry name" value="RNA POLYMERASE ECF-TYPE SIGMA FACTO"/>
    <property type="match status" value="1"/>
</dbReference>
<evidence type="ECO:0000313" key="8">
    <source>
        <dbReference type="Proteomes" id="UP000664795"/>
    </source>
</evidence>
<dbReference type="RefSeq" id="WP_207335210.1">
    <property type="nucleotide sequence ID" value="NZ_JAFMYU010000006.1"/>
</dbReference>
<dbReference type="SUPFAM" id="SSF88659">
    <property type="entry name" value="Sigma3 and sigma4 domains of RNA polymerase sigma factors"/>
    <property type="match status" value="1"/>
</dbReference>
<dbReference type="GO" id="GO:0016987">
    <property type="term" value="F:sigma factor activity"/>
    <property type="evidence" value="ECO:0007669"/>
    <property type="project" value="UniProtKB-KW"/>
</dbReference>
<keyword evidence="4" id="KW-0804">Transcription</keyword>
<evidence type="ECO:0000313" key="7">
    <source>
        <dbReference type="EMBL" id="MBO0931243.1"/>
    </source>
</evidence>
<evidence type="ECO:0000259" key="6">
    <source>
        <dbReference type="Pfam" id="PF08281"/>
    </source>
</evidence>
<accession>A0A939G4W2</accession>
<dbReference type="InterPro" id="IPR007627">
    <property type="entry name" value="RNA_pol_sigma70_r2"/>
</dbReference>
<dbReference type="EMBL" id="JAFMYU010000006">
    <property type="protein sequence ID" value="MBO0931243.1"/>
    <property type="molecule type" value="Genomic_DNA"/>
</dbReference>
<keyword evidence="8" id="KW-1185">Reference proteome</keyword>
<proteinExistence type="inferred from homology"/>
<dbReference type="GO" id="GO:0006352">
    <property type="term" value="P:DNA-templated transcription initiation"/>
    <property type="evidence" value="ECO:0007669"/>
    <property type="project" value="InterPro"/>
</dbReference>
<sequence length="204" mass="23482">MATPQLFAEKLPVQLPKRTGAAGLADTLFRRVTAANDYPAFRQLFSLHYAPLCSYATRFVRCPQVAEELVADVFVKLWRNRAQIEIYASFQPYCYRAVKNQSLDYLKSRSCHENSHCELTSDHHAPTAPSESPEQRIIDYEFDVRFNRAVAQLPRQGQLIYRLSREQGLKYRDIAGQLGISVRTVEAHMNRSLHVLRNSLIGYY</sequence>
<dbReference type="InterPro" id="IPR013324">
    <property type="entry name" value="RNA_pol_sigma_r3/r4-like"/>
</dbReference>
<keyword evidence="2" id="KW-0805">Transcription regulation</keyword>
<dbReference type="InterPro" id="IPR014284">
    <property type="entry name" value="RNA_pol_sigma-70_dom"/>
</dbReference>
<organism evidence="7 8">
    <name type="scientific">Fibrella aquatilis</name>
    <dbReference type="NCBI Taxonomy" id="2817059"/>
    <lineage>
        <taxon>Bacteria</taxon>
        <taxon>Pseudomonadati</taxon>
        <taxon>Bacteroidota</taxon>
        <taxon>Cytophagia</taxon>
        <taxon>Cytophagales</taxon>
        <taxon>Spirosomataceae</taxon>
        <taxon>Fibrella</taxon>
    </lineage>
</organism>
<dbReference type="GO" id="GO:0003677">
    <property type="term" value="F:DNA binding"/>
    <property type="evidence" value="ECO:0007669"/>
    <property type="project" value="InterPro"/>
</dbReference>
<dbReference type="InterPro" id="IPR014327">
    <property type="entry name" value="RNA_pol_sigma70_bacteroid"/>
</dbReference>
<dbReference type="NCBIfam" id="TIGR02985">
    <property type="entry name" value="Sig70_bacteroi1"/>
    <property type="match status" value="1"/>
</dbReference>
<dbReference type="InterPro" id="IPR013325">
    <property type="entry name" value="RNA_pol_sigma_r2"/>
</dbReference>
<evidence type="ECO:0000256" key="4">
    <source>
        <dbReference type="ARBA" id="ARBA00023163"/>
    </source>
</evidence>
<keyword evidence="3" id="KW-0731">Sigma factor</keyword>
<feature type="domain" description="RNA polymerase sigma factor 70 region 4 type 2" evidence="6">
    <location>
        <begin position="146"/>
        <end position="192"/>
    </location>
</feature>
<dbReference type="Pfam" id="PF08281">
    <property type="entry name" value="Sigma70_r4_2"/>
    <property type="match status" value="1"/>
</dbReference>
<dbReference type="Pfam" id="PF04542">
    <property type="entry name" value="Sigma70_r2"/>
    <property type="match status" value="1"/>
</dbReference>